<gene>
    <name evidence="1" type="ORF">ACFPN2_25100</name>
</gene>
<dbReference type="EMBL" id="JBHSDU010000014">
    <property type="protein sequence ID" value="MFC4312385.1"/>
    <property type="molecule type" value="Genomic_DNA"/>
</dbReference>
<name>A0ABV8SZ63_9GAMM</name>
<dbReference type="RefSeq" id="WP_380601729.1">
    <property type="nucleotide sequence ID" value="NZ_JBHSDU010000014.1"/>
</dbReference>
<reference evidence="2" key="1">
    <citation type="journal article" date="2019" name="Int. J. Syst. Evol. Microbiol.">
        <title>The Global Catalogue of Microorganisms (GCM) 10K type strain sequencing project: providing services to taxonomists for standard genome sequencing and annotation.</title>
        <authorList>
            <consortium name="The Broad Institute Genomics Platform"/>
            <consortium name="The Broad Institute Genome Sequencing Center for Infectious Disease"/>
            <person name="Wu L."/>
            <person name="Ma J."/>
        </authorList>
    </citation>
    <scope>NUCLEOTIDE SEQUENCE [LARGE SCALE GENOMIC DNA]</scope>
    <source>
        <strain evidence="2">CGMCC 1.10759</strain>
    </source>
</reference>
<dbReference type="Proteomes" id="UP001595904">
    <property type="component" value="Unassembled WGS sequence"/>
</dbReference>
<dbReference type="InterPro" id="IPR025409">
    <property type="entry name" value="DUF4303"/>
</dbReference>
<dbReference type="Pfam" id="PF14136">
    <property type="entry name" value="DUF4303"/>
    <property type="match status" value="1"/>
</dbReference>
<accession>A0ABV8SZ63</accession>
<organism evidence="1 2">
    <name type="scientific">Steroidobacter flavus</name>
    <dbReference type="NCBI Taxonomy" id="1842136"/>
    <lineage>
        <taxon>Bacteria</taxon>
        <taxon>Pseudomonadati</taxon>
        <taxon>Pseudomonadota</taxon>
        <taxon>Gammaproteobacteria</taxon>
        <taxon>Steroidobacterales</taxon>
        <taxon>Steroidobacteraceae</taxon>
        <taxon>Steroidobacter</taxon>
    </lineage>
</organism>
<proteinExistence type="predicted"/>
<evidence type="ECO:0000313" key="2">
    <source>
        <dbReference type="Proteomes" id="UP001595904"/>
    </source>
</evidence>
<sequence>MTTHTEPTVTIERICAALRTAAETQLREISRIQPRETLYAFLFECTKDGFAVLGAIGTQEQLTRYALEQLEKLKPLETLDPVAAVRSAFRWGSPQDGWYRAAWPFDEVNDLLREAERTQLYETFDGTLQKLCIETLQAMDRDGIFGTGVRRERIAIGVCITGGDTSDPEFMTRAERLNPHSVVERLRAEVDLTHRDMNLLEYLPLSERGLRTNQEMSLAAEGAVGLALGRFDVTLDYSEASLGHADALIERVRRTLSDNDPEIDAIIFDLGAYVGEVMKRHIGGTWSIHSKEHPFRELRTFQAGARGVETWPHSAVEQQLRGRQSTTLDAYFRKIKAAAE</sequence>
<keyword evidence="2" id="KW-1185">Reference proteome</keyword>
<evidence type="ECO:0000313" key="1">
    <source>
        <dbReference type="EMBL" id="MFC4312385.1"/>
    </source>
</evidence>
<comment type="caution">
    <text evidence="1">The sequence shown here is derived from an EMBL/GenBank/DDBJ whole genome shotgun (WGS) entry which is preliminary data.</text>
</comment>
<protein>
    <submittedName>
        <fullName evidence="1">DUF4303 domain-containing protein</fullName>
    </submittedName>
</protein>